<protein>
    <submittedName>
        <fullName evidence="4">Acetyl esterase/lipase</fullName>
    </submittedName>
</protein>
<dbReference type="GO" id="GO:0016787">
    <property type="term" value="F:hydrolase activity"/>
    <property type="evidence" value="ECO:0007669"/>
    <property type="project" value="UniProtKB-KW"/>
</dbReference>
<dbReference type="Proteomes" id="UP000549617">
    <property type="component" value="Unassembled WGS sequence"/>
</dbReference>
<dbReference type="AlphaFoldDB" id="A0A7W9AFM2"/>
<keyword evidence="2" id="KW-0732">Signal</keyword>
<keyword evidence="1" id="KW-0378">Hydrolase</keyword>
<feature type="domain" description="BD-FAE-like" evidence="3">
    <location>
        <begin position="63"/>
        <end position="244"/>
    </location>
</feature>
<dbReference type="SUPFAM" id="SSF53474">
    <property type="entry name" value="alpha/beta-Hydrolases"/>
    <property type="match status" value="1"/>
</dbReference>
<dbReference type="RefSeq" id="WP_184015398.1">
    <property type="nucleotide sequence ID" value="NZ_JACIJC010000001.1"/>
</dbReference>
<evidence type="ECO:0000313" key="5">
    <source>
        <dbReference type="Proteomes" id="UP000549617"/>
    </source>
</evidence>
<dbReference type="Gene3D" id="3.40.50.1820">
    <property type="entry name" value="alpha/beta hydrolase"/>
    <property type="match status" value="1"/>
</dbReference>
<dbReference type="PANTHER" id="PTHR48081">
    <property type="entry name" value="AB HYDROLASE SUPERFAMILY PROTEIN C4A8.06C"/>
    <property type="match status" value="1"/>
</dbReference>
<gene>
    <name evidence="4" type="ORF">FHS49_000778</name>
</gene>
<evidence type="ECO:0000256" key="1">
    <source>
        <dbReference type="ARBA" id="ARBA00022801"/>
    </source>
</evidence>
<keyword evidence="5" id="KW-1185">Reference proteome</keyword>
<feature type="chain" id="PRO_5031178674" evidence="2">
    <location>
        <begin position="25"/>
        <end position="305"/>
    </location>
</feature>
<name>A0A7W9AFM2_9SPHN</name>
<dbReference type="InterPro" id="IPR049492">
    <property type="entry name" value="BD-FAE-like_dom"/>
</dbReference>
<reference evidence="4 5" key="1">
    <citation type="submission" date="2020-08" db="EMBL/GenBank/DDBJ databases">
        <title>Genomic Encyclopedia of Type Strains, Phase IV (KMG-IV): sequencing the most valuable type-strain genomes for metagenomic binning, comparative biology and taxonomic classification.</title>
        <authorList>
            <person name="Goeker M."/>
        </authorList>
    </citation>
    <scope>NUCLEOTIDE SEQUENCE [LARGE SCALE GENOMIC DNA]</scope>
    <source>
        <strain evidence="4 5">DSM 25079</strain>
    </source>
</reference>
<accession>A0A7W9AFM2</accession>
<sequence>MSQMPKRVLPLLVATAMCTMPAHAAETSLLITAQDLAHSADAIPGRQIAYGPNPLQFGELTLPKGKGPFPILIWIHGGCWLSGFDIKHSRPFARAMAKEGVAVWNIEYRRVGDPGGGWPGTFLDVARAADDLRRLARIFPLDLDRFFVGGHSAGGQLALWLAGRDRIGRDSDLWVAEPLLPKGVLALAPATGLTALYEKKTCDSVIDKLMSGSPSAVPERYEAAEPNRMLPIRVPQTIVLGDKDLGWTWLGKAYARIAAKAPGSASITVVTAPNSGHFEMIAPQSSTWPIVVQAARRLIRIKRGR</sequence>
<dbReference type="InterPro" id="IPR050300">
    <property type="entry name" value="GDXG_lipolytic_enzyme"/>
</dbReference>
<evidence type="ECO:0000313" key="4">
    <source>
        <dbReference type="EMBL" id="MBB5684787.1"/>
    </source>
</evidence>
<proteinExistence type="predicted"/>
<dbReference type="Pfam" id="PF20434">
    <property type="entry name" value="BD-FAE"/>
    <property type="match status" value="1"/>
</dbReference>
<comment type="caution">
    <text evidence="4">The sequence shown here is derived from an EMBL/GenBank/DDBJ whole genome shotgun (WGS) entry which is preliminary data.</text>
</comment>
<organism evidence="4 5">
    <name type="scientific">Sphingobium boeckii</name>
    <dbReference type="NCBI Taxonomy" id="1082345"/>
    <lineage>
        <taxon>Bacteria</taxon>
        <taxon>Pseudomonadati</taxon>
        <taxon>Pseudomonadota</taxon>
        <taxon>Alphaproteobacteria</taxon>
        <taxon>Sphingomonadales</taxon>
        <taxon>Sphingomonadaceae</taxon>
        <taxon>Sphingobium</taxon>
    </lineage>
</organism>
<dbReference type="EMBL" id="JACIJC010000001">
    <property type="protein sequence ID" value="MBB5684787.1"/>
    <property type="molecule type" value="Genomic_DNA"/>
</dbReference>
<evidence type="ECO:0000256" key="2">
    <source>
        <dbReference type="SAM" id="SignalP"/>
    </source>
</evidence>
<evidence type="ECO:0000259" key="3">
    <source>
        <dbReference type="Pfam" id="PF20434"/>
    </source>
</evidence>
<feature type="signal peptide" evidence="2">
    <location>
        <begin position="1"/>
        <end position="24"/>
    </location>
</feature>
<dbReference type="InterPro" id="IPR029058">
    <property type="entry name" value="AB_hydrolase_fold"/>
</dbReference>